<dbReference type="InterPro" id="IPR003316">
    <property type="entry name" value="E2F_WHTH_DNA-bd_dom"/>
</dbReference>
<feature type="compositionally biased region" description="Basic and acidic residues" evidence="7">
    <location>
        <begin position="1"/>
        <end position="11"/>
    </location>
</feature>
<dbReference type="GO" id="GO:0000981">
    <property type="term" value="F:DNA-binding transcription factor activity, RNA polymerase II-specific"/>
    <property type="evidence" value="ECO:0007669"/>
    <property type="project" value="TreeGrafter"/>
</dbReference>
<dbReference type="AlphaFoldDB" id="A0A7J7HU19"/>
<name>A0A7J7HU19_CAMSI</name>
<evidence type="ECO:0000256" key="3">
    <source>
        <dbReference type="ARBA" id="ARBA00023125"/>
    </source>
</evidence>
<protein>
    <recommendedName>
        <fullName evidence="8">E2F/DP family winged-helix DNA-binding domain-containing protein</fullName>
    </recommendedName>
</protein>
<reference evidence="10" key="1">
    <citation type="journal article" date="2020" name="Nat. Commun.">
        <title>Genome assembly of wild tea tree DASZ reveals pedigree and selection history of tea varieties.</title>
        <authorList>
            <person name="Zhang W."/>
            <person name="Zhang Y."/>
            <person name="Qiu H."/>
            <person name="Guo Y."/>
            <person name="Wan H."/>
            <person name="Zhang X."/>
            <person name="Scossa F."/>
            <person name="Alseekh S."/>
            <person name="Zhang Q."/>
            <person name="Wang P."/>
            <person name="Xu L."/>
            <person name="Schmidt M.H."/>
            <person name="Jia X."/>
            <person name="Li D."/>
            <person name="Zhu A."/>
            <person name="Guo F."/>
            <person name="Chen W."/>
            <person name="Ni D."/>
            <person name="Usadel B."/>
            <person name="Fernie A.R."/>
            <person name="Wen W."/>
        </authorList>
    </citation>
    <scope>NUCLEOTIDE SEQUENCE [LARGE SCALE GENOMIC DNA]</scope>
    <source>
        <strain evidence="10">cv. G240</strain>
    </source>
</reference>
<evidence type="ECO:0000256" key="2">
    <source>
        <dbReference type="ARBA" id="ARBA00023015"/>
    </source>
</evidence>
<dbReference type="GO" id="GO:0000978">
    <property type="term" value="F:RNA polymerase II cis-regulatory region sequence-specific DNA binding"/>
    <property type="evidence" value="ECO:0007669"/>
    <property type="project" value="InterPro"/>
</dbReference>
<dbReference type="SMART" id="SM01372">
    <property type="entry name" value="E2F_TDP"/>
    <property type="match status" value="1"/>
</dbReference>
<evidence type="ECO:0000256" key="5">
    <source>
        <dbReference type="ARBA" id="ARBA00023306"/>
    </source>
</evidence>
<dbReference type="CDD" id="cd14660">
    <property type="entry name" value="E2F_DD"/>
    <property type="match status" value="1"/>
</dbReference>
<evidence type="ECO:0000256" key="7">
    <source>
        <dbReference type="SAM" id="MobiDB-lite"/>
    </source>
</evidence>
<dbReference type="GO" id="GO:0046983">
    <property type="term" value="F:protein dimerization activity"/>
    <property type="evidence" value="ECO:0007669"/>
    <property type="project" value="InterPro"/>
</dbReference>
<evidence type="ECO:0000259" key="8">
    <source>
        <dbReference type="SMART" id="SM01372"/>
    </source>
</evidence>
<feature type="region of interest" description="Disordered" evidence="7">
    <location>
        <begin position="308"/>
        <end position="340"/>
    </location>
</feature>
<feature type="region of interest" description="Disordered" evidence="7">
    <location>
        <begin position="1"/>
        <end position="78"/>
    </location>
</feature>
<comment type="caution">
    <text evidence="9">The sequence shown here is derived from an EMBL/GenBank/DDBJ whole genome shotgun (WGS) entry which is preliminary data.</text>
</comment>
<dbReference type="Pfam" id="PF02319">
    <property type="entry name" value="WHD_E2F_TDP"/>
    <property type="match status" value="1"/>
</dbReference>
<dbReference type="PANTHER" id="PTHR12081">
    <property type="entry name" value="TRANSCRIPTION FACTOR E2F"/>
    <property type="match status" value="1"/>
</dbReference>
<feature type="compositionally biased region" description="Low complexity" evidence="7">
    <location>
        <begin position="32"/>
        <end position="43"/>
    </location>
</feature>
<feature type="domain" description="E2F/DP family winged-helix DNA-binding" evidence="8">
    <location>
        <begin position="130"/>
        <end position="195"/>
    </location>
</feature>
<dbReference type="GO" id="GO:0090575">
    <property type="term" value="C:RNA polymerase II transcription regulator complex"/>
    <property type="evidence" value="ECO:0007669"/>
    <property type="project" value="TreeGrafter"/>
</dbReference>
<dbReference type="Proteomes" id="UP000593564">
    <property type="component" value="Unassembled WGS sequence"/>
</dbReference>
<reference evidence="9 10" key="2">
    <citation type="submission" date="2020-07" db="EMBL/GenBank/DDBJ databases">
        <title>Genome assembly of wild tea tree DASZ reveals pedigree and selection history of tea varieties.</title>
        <authorList>
            <person name="Zhang W."/>
        </authorList>
    </citation>
    <scope>NUCLEOTIDE SEQUENCE [LARGE SCALE GENOMIC DNA]</scope>
    <source>
        <strain evidence="10">cv. G240</strain>
        <tissue evidence="9">Leaf</tissue>
    </source>
</reference>
<proteinExistence type="inferred from homology"/>
<keyword evidence="10" id="KW-1185">Reference proteome</keyword>
<dbReference type="InterPro" id="IPR032198">
    <property type="entry name" value="E2F_CC-MB"/>
</dbReference>
<evidence type="ECO:0000256" key="6">
    <source>
        <dbReference type="RuleBase" id="RU003796"/>
    </source>
</evidence>
<dbReference type="PANTHER" id="PTHR12081:SF51">
    <property type="entry name" value="TRANSCRIPTION FACTOR E2FC"/>
    <property type="match status" value="1"/>
</dbReference>
<feature type="compositionally biased region" description="Polar residues" evidence="7">
    <location>
        <begin position="322"/>
        <end position="332"/>
    </location>
</feature>
<dbReference type="Pfam" id="PF16421">
    <property type="entry name" value="E2F_CC-MB"/>
    <property type="match status" value="1"/>
</dbReference>
<dbReference type="Gene3D" id="6.10.250.540">
    <property type="match status" value="1"/>
</dbReference>
<dbReference type="InterPro" id="IPR036388">
    <property type="entry name" value="WH-like_DNA-bd_sf"/>
</dbReference>
<evidence type="ECO:0000256" key="1">
    <source>
        <dbReference type="ARBA" id="ARBA00010940"/>
    </source>
</evidence>
<keyword evidence="4 6" id="KW-0804">Transcription</keyword>
<dbReference type="EMBL" id="JACBKZ010000003">
    <property type="protein sequence ID" value="KAF5956005.1"/>
    <property type="molecule type" value="Genomic_DNA"/>
</dbReference>
<dbReference type="SUPFAM" id="SSF46785">
    <property type="entry name" value="Winged helix' DNA-binding domain"/>
    <property type="match status" value="1"/>
</dbReference>
<keyword evidence="3 6" id="KW-0238">DNA-binding</keyword>
<dbReference type="InterPro" id="IPR037241">
    <property type="entry name" value="E2F-DP_heterodim"/>
</dbReference>
<organism evidence="9 10">
    <name type="scientific">Camellia sinensis</name>
    <name type="common">Tea plant</name>
    <name type="synonym">Thea sinensis</name>
    <dbReference type="NCBI Taxonomy" id="4442"/>
    <lineage>
        <taxon>Eukaryota</taxon>
        <taxon>Viridiplantae</taxon>
        <taxon>Streptophyta</taxon>
        <taxon>Embryophyta</taxon>
        <taxon>Tracheophyta</taxon>
        <taxon>Spermatophyta</taxon>
        <taxon>Magnoliopsida</taxon>
        <taxon>eudicotyledons</taxon>
        <taxon>Gunneridae</taxon>
        <taxon>Pentapetalae</taxon>
        <taxon>asterids</taxon>
        <taxon>Ericales</taxon>
        <taxon>Theaceae</taxon>
        <taxon>Camellia</taxon>
    </lineage>
</organism>
<keyword evidence="2 6" id="KW-0805">Transcription regulation</keyword>
<dbReference type="FunFam" id="1.10.10.10:FF:000008">
    <property type="entry name" value="E2F transcription factor 1"/>
    <property type="match status" value="1"/>
</dbReference>
<evidence type="ECO:0000313" key="9">
    <source>
        <dbReference type="EMBL" id="KAF5956005.1"/>
    </source>
</evidence>
<dbReference type="InterPro" id="IPR015633">
    <property type="entry name" value="E2F"/>
</dbReference>
<evidence type="ECO:0000256" key="4">
    <source>
        <dbReference type="ARBA" id="ARBA00023163"/>
    </source>
</evidence>
<keyword evidence="5" id="KW-0131">Cell cycle</keyword>
<dbReference type="InterPro" id="IPR036390">
    <property type="entry name" value="WH_DNA-bd_sf"/>
</dbReference>
<accession>A0A7J7HU19</accession>
<dbReference type="Gene3D" id="1.10.10.10">
    <property type="entry name" value="Winged helix-like DNA-binding domain superfamily/Winged helix DNA-binding domain"/>
    <property type="match status" value="1"/>
</dbReference>
<keyword evidence="6" id="KW-0539">Nucleus</keyword>
<feature type="compositionally biased region" description="Low complexity" evidence="7">
    <location>
        <begin position="65"/>
        <end position="78"/>
    </location>
</feature>
<dbReference type="SUPFAM" id="SSF144074">
    <property type="entry name" value="E2F-DP heterodimerization region"/>
    <property type="match status" value="1"/>
</dbReference>
<sequence length="369" mass="41018">MEISDEDRNRTLEQSLSQIQLHSHSHSHSQNHRSSFPSPSNRSFPPPPSHFRRPLPFAFIPPPNDSNRSSSSSAATSTDFQTTDTSFAFSKFPRLAQVVSVYGKPKVARHGTQGSNADPPDGLNAVSGCRYDSSLGLLTKKFISLIQEAKDGTLDLNKTADVLEVQKRRIYDITNVLEGIGLLEKTAKNHIRLKGFGMMAPGEVDDQFTTLKAEVESLYDEEYRLDDCIRYLYLTEEDIMSVPCFKNKTLIAIKAPRASTVEVPDPDEDISFPQRQFRLVVRSSTGPIDLYLLSKNGGQDEDVTVKQVNSTDSRSSGGGRHTNLSSDHQNNLKMAPDTLSPIGSKVSGIQKIVPSDCDLDDDYWFRPDH</sequence>
<gene>
    <name evidence="9" type="ORF">HYC85_008861</name>
</gene>
<evidence type="ECO:0000313" key="10">
    <source>
        <dbReference type="Proteomes" id="UP000593564"/>
    </source>
</evidence>
<comment type="subcellular location">
    <subcellularLocation>
        <location evidence="6">Nucleus</location>
    </subcellularLocation>
</comment>
<comment type="similarity">
    <text evidence="1 6">Belongs to the E2F/DP family.</text>
</comment>